<dbReference type="GO" id="GO:0016757">
    <property type="term" value="F:glycosyltransferase activity"/>
    <property type="evidence" value="ECO:0007669"/>
    <property type="project" value="InterPro"/>
</dbReference>
<dbReference type="EMBL" id="PVWK01000117">
    <property type="protein sequence ID" value="PSB26009.1"/>
    <property type="molecule type" value="Genomic_DNA"/>
</dbReference>
<dbReference type="InterPro" id="IPR023986">
    <property type="entry name" value="GlycosylTfrase_MSMEG0565"/>
</dbReference>
<dbReference type="Gene3D" id="3.40.50.2000">
    <property type="entry name" value="Glycogen Phosphorylase B"/>
    <property type="match status" value="2"/>
</dbReference>
<dbReference type="PANTHER" id="PTHR46401:SF2">
    <property type="entry name" value="GLYCOSYLTRANSFERASE WBBK-RELATED"/>
    <property type="match status" value="1"/>
</dbReference>
<dbReference type="NCBIfam" id="TIGR04047">
    <property type="entry name" value="MSMEG_0565_glyc"/>
    <property type="match status" value="1"/>
</dbReference>
<name>A0A2T1DZX4_9CYAN</name>
<dbReference type="RefSeq" id="WP_106258363.1">
    <property type="nucleotide sequence ID" value="NZ_CAWNSW010000166.1"/>
</dbReference>
<reference evidence="4 5" key="2">
    <citation type="submission" date="2018-03" db="EMBL/GenBank/DDBJ databases">
        <title>The ancient ancestry and fast evolution of plastids.</title>
        <authorList>
            <person name="Moore K.R."/>
            <person name="Magnabosco C."/>
            <person name="Momper L."/>
            <person name="Gold D.A."/>
            <person name="Bosak T."/>
            <person name="Fournier G.P."/>
        </authorList>
    </citation>
    <scope>NUCLEOTIDE SEQUENCE [LARGE SCALE GENOMIC DNA]</scope>
    <source>
        <strain evidence="4 5">ULC18</strain>
    </source>
</reference>
<evidence type="ECO:0000259" key="2">
    <source>
        <dbReference type="Pfam" id="PF00534"/>
    </source>
</evidence>
<reference evidence="5" key="1">
    <citation type="submission" date="2018-02" db="EMBL/GenBank/DDBJ databases">
        <authorList>
            <person name="Moore K."/>
            <person name="Momper L."/>
        </authorList>
    </citation>
    <scope>NUCLEOTIDE SEQUENCE [LARGE SCALE GENOMIC DNA]</scope>
    <source>
        <strain evidence="5">ULC18</strain>
    </source>
</reference>
<dbReference type="InterPro" id="IPR028098">
    <property type="entry name" value="Glyco_trans_4-like_N"/>
</dbReference>
<dbReference type="AlphaFoldDB" id="A0A2T1DZX4"/>
<dbReference type="Pfam" id="PF00534">
    <property type="entry name" value="Glycos_transf_1"/>
    <property type="match status" value="1"/>
</dbReference>
<dbReference type="Proteomes" id="UP000239576">
    <property type="component" value="Unassembled WGS sequence"/>
</dbReference>
<dbReference type="Pfam" id="PF13439">
    <property type="entry name" value="Glyco_transf_4"/>
    <property type="match status" value="1"/>
</dbReference>
<evidence type="ECO:0000313" key="5">
    <source>
        <dbReference type="Proteomes" id="UP000239576"/>
    </source>
</evidence>
<keyword evidence="5" id="KW-1185">Reference proteome</keyword>
<protein>
    <submittedName>
        <fullName evidence="4">MSMEG_0565 family glycosyltransferase</fullName>
    </submittedName>
</protein>
<dbReference type="GO" id="GO:0009103">
    <property type="term" value="P:lipopolysaccharide biosynthetic process"/>
    <property type="evidence" value="ECO:0007669"/>
    <property type="project" value="TreeGrafter"/>
</dbReference>
<comment type="caution">
    <text evidence="4">The sequence shown here is derived from an EMBL/GenBank/DDBJ whole genome shotgun (WGS) entry which is preliminary data.</text>
</comment>
<evidence type="ECO:0000259" key="3">
    <source>
        <dbReference type="Pfam" id="PF13439"/>
    </source>
</evidence>
<dbReference type="OrthoDB" id="503519at2"/>
<organism evidence="4 5">
    <name type="scientific">Stenomitos frigidus ULC18</name>
    <dbReference type="NCBI Taxonomy" id="2107698"/>
    <lineage>
        <taxon>Bacteria</taxon>
        <taxon>Bacillati</taxon>
        <taxon>Cyanobacteriota</taxon>
        <taxon>Cyanophyceae</taxon>
        <taxon>Leptolyngbyales</taxon>
        <taxon>Leptolyngbyaceae</taxon>
        <taxon>Stenomitos</taxon>
    </lineage>
</organism>
<feature type="domain" description="Glycosyltransferase subfamily 4-like N-terminal" evidence="3">
    <location>
        <begin position="21"/>
        <end position="177"/>
    </location>
</feature>
<proteinExistence type="predicted"/>
<evidence type="ECO:0000313" key="4">
    <source>
        <dbReference type="EMBL" id="PSB26009.1"/>
    </source>
</evidence>
<sequence>MSSHSKPLRIALLTYSTKLRGSVVHTLELAEALHAIGQDVCVYALDKDGTGFDRPLSCPHTLITAQPAPADIEALIQQRIQEFVEHFSQSSETYDCYHAQDCIGANALSLLRQRQRLTHVVRTVHHIEAYNSPYLQACQERSIRDPDLCLCVSTRWQTELQQQYQIQAPRVINGVDTLRFSAEQDGSEPLLKQRLGIKNGLFYLTVGGIEPRKNAIALLQAFVQILADHPQAQLMIAGGATLFDYQEYRQEFFALVEQTGVRIGESLLLPGVIPDAELPALYRLADAFVFPSVKEGWGLVVLEAIASGIPVITANQPPFTEFLTAQQALLVDPRSPTAIAQAMRSVLAPRLAASLVQHSQTILPHYSWNASAQMHLVHYHKLLTSNNQPLTNA</sequence>
<accession>A0A2T1DZX4</accession>
<dbReference type="PANTHER" id="PTHR46401">
    <property type="entry name" value="GLYCOSYLTRANSFERASE WBBK-RELATED"/>
    <property type="match status" value="1"/>
</dbReference>
<dbReference type="CDD" id="cd03801">
    <property type="entry name" value="GT4_PimA-like"/>
    <property type="match status" value="1"/>
</dbReference>
<dbReference type="InterPro" id="IPR001296">
    <property type="entry name" value="Glyco_trans_1"/>
</dbReference>
<gene>
    <name evidence="4" type="ORF">C7B82_21145</name>
</gene>
<dbReference type="SUPFAM" id="SSF53756">
    <property type="entry name" value="UDP-Glycosyltransferase/glycogen phosphorylase"/>
    <property type="match status" value="1"/>
</dbReference>
<keyword evidence="1 4" id="KW-0808">Transferase</keyword>
<evidence type="ECO:0000256" key="1">
    <source>
        <dbReference type="ARBA" id="ARBA00022679"/>
    </source>
</evidence>
<feature type="domain" description="Glycosyl transferase family 1" evidence="2">
    <location>
        <begin position="192"/>
        <end position="348"/>
    </location>
</feature>